<dbReference type="EMBL" id="NGMM01000004">
    <property type="protein sequence ID" value="OTP14631.1"/>
    <property type="molecule type" value="Genomic_DNA"/>
</dbReference>
<keyword evidence="1" id="KW-1133">Transmembrane helix</keyword>
<proteinExistence type="predicted"/>
<keyword evidence="1" id="KW-0472">Membrane</keyword>
<organism evidence="2">
    <name type="scientific">Candidatus Enterococcus clewellii</name>
    <dbReference type="NCBI Taxonomy" id="1834193"/>
    <lineage>
        <taxon>Bacteria</taxon>
        <taxon>Bacillati</taxon>
        <taxon>Bacillota</taxon>
        <taxon>Bacilli</taxon>
        <taxon>Lactobacillales</taxon>
        <taxon>Enterococcaceae</taxon>
        <taxon>Enterococcus</taxon>
    </lineage>
</organism>
<evidence type="ECO:0000256" key="1">
    <source>
        <dbReference type="SAM" id="Phobius"/>
    </source>
</evidence>
<protein>
    <submittedName>
        <fullName evidence="2">Uncharacterized protein</fullName>
    </submittedName>
</protein>
<feature type="transmembrane region" description="Helical" evidence="1">
    <location>
        <begin position="18"/>
        <end position="36"/>
    </location>
</feature>
<name>A0A242K524_9ENTE</name>
<dbReference type="AlphaFoldDB" id="A0A242K524"/>
<keyword evidence="1" id="KW-0812">Transmembrane</keyword>
<evidence type="ECO:0000313" key="2">
    <source>
        <dbReference type="EMBL" id="OTP14631.1"/>
    </source>
</evidence>
<accession>A0A242K524</accession>
<reference evidence="2" key="1">
    <citation type="submission" date="2017-05" db="EMBL/GenBank/DDBJ databases">
        <title>The Genome Sequence of Enterococcus sp. 9E7_DIV0242.</title>
        <authorList>
            <consortium name="The Broad Institute Genomics Platform"/>
            <consortium name="The Broad Institute Genomic Center for Infectious Diseases"/>
            <person name="Earl A."/>
            <person name="Manson A."/>
            <person name="Schwartman J."/>
            <person name="Gilmore M."/>
            <person name="Abouelleil A."/>
            <person name="Cao P."/>
            <person name="Chapman S."/>
            <person name="Cusick C."/>
            <person name="Shea T."/>
            <person name="Young S."/>
            <person name="Neafsey D."/>
            <person name="Nusbaum C."/>
            <person name="Birren B."/>
        </authorList>
    </citation>
    <scope>NUCLEOTIDE SEQUENCE [LARGE SCALE GENOMIC DNA]</scope>
    <source>
        <strain evidence="2">9E7_DIV0242</strain>
    </source>
</reference>
<gene>
    <name evidence="2" type="ORF">A5888_002732</name>
</gene>
<sequence>MNKIGANSYVIILSFERIIFFIVKIFNLCVTIVVMLDSQQREGESMKDTDFF</sequence>
<comment type="caution">
    <text evidence="2">The sequence shown here is derived from an EMBL/GenBank/DDBJ whole genome shotgun (WGS) entry which is preliminary data.</text>
</comment>